<evidence type="ECO:0000313" key="2">
    <source>
        <dbReference type="Proteomes" id="UP000275401"/>
    </source>
</evidence>
<evidence type="ECO:0000313" key="1">
    <source>
        <dbReference type="EMBL" id="RNG18237.1"/>
    </source>
</evidence>
<reference evidence="1 2" key="1">
    <citation type="submission" date="2018-11" db="EMBL/GenBank/DDBJ databases">
        <title>The Potential of Streptomyces as Biocontrol Agents against the Tomato grey mould, Botrytis cinerea (Gray mold) Frontiers in Microbiology.</title>
        <authorList>
            <person name="Li D."/>
        </authorList>
    </citation>
    <scope>NUCLEOTIDE SEQUENCE [LARGE SCALE GENOMIC DNA]</scope>
    <source>
        <strain evidence="1 2">NEAU-LD23</strain>
    </source>
</reference>
<dbReference type="PANTHER" id="PTHR34069">
    <property type="entry name" value="3-OXOACYL-[ACYL-CARRIER-PROTEIN] SYNTHASE 3"/>
    <property type="match status" value="1"/>
</dbReference>
<dbReference type="EMBL" id="RIBZ01000316">
    <property type="protein sequence ID" value="RNG18237.1"/>
    <property type="molecule type" value="Genomic_DNA"/>
</dbReference>
<proteinExistence type="predicted"/>
<dbReference type="PANTHER" id="PTHR34069:SF2">
    <property type="entry name" value="BETA-KETOACYL-[ACYL-CARRIER-PROTEIN] SYNTHASE III"/>
    <property type="match status" value="1"/>
</dbReference>
<dbReference type="Proteomes" id="UP000275401">
    <property type="component" value="Unassembled WGS sequence"/>
</dbReference>
<dbReference type="InterPro" id="IPR016039">
    <property type="entry name" value="Thiolase-like"/>
</dbReference>
<keyword evidence="2" id="KW-1185">Reference proteome</keyword>
<dbReference type="Gene3D" id="3.40.47.10">
    <property type="match status" value="2"/>
</dbReference>
<dbReference type="SUPFAM" id="SSF53901">
    <property type="entry name" value="Thiolase-like"/>
    <property type="match status" value="1"/>
</dbReference>
<sequence>MAAPLAVRAASWYLPGHRIAVADLPELAALDPREQQNCRSLGIETVTADDTLGADELALAAARQTLAEAGLDPVDLHALVVVESRAPGSLMASEATRLQDLLGARKATVFSVGGLGCVSITPALLAARGMLAADLHLDHVLVVHGNKPATPARYRHPVTVNGDSGQALLLGRTGPVRVLDIAQETNGAHWDLFHVPFRDRPVALWREECRDTETYSFQLALETRNRLRTMLTGLLDRAGLSRDDIDGFVSQNLSAGGFAFTEDALGIKLLPACRDNLSSYGHLGPNDVLLNLYTALGRGELPDAARTVLINVSPVAAWSLLLVETGHGEDHTHHL</sequence>
<protein>
    <submittedName>
        <fullName evidence="1">3-oxoacyl-ACP synthase</fullName>
    </submittedName>
</protein>
<dbReference type="GO" id="GO:0016747">
    <property type="term" value="F:acyltransferase activity, transferring groups other than amino-acyl groups"/>
    <property type="evidence" value="ECO:0007669"/>
    <property type="project" value="UniProtKB-ARBA"/>
</dbReference>
<dbReference type="AlphaFoldDB" id="A0A3M8VMJ7"/>
<organism evidence="1 2">
    <name type="scientific">Streptomyces botrytidirepellens</name>
    <dbReference type="NCBI Taxonomy" id="2486417"/>
    <lineage>
        <taxon>Bacteria</taxon>
        <taxon>Bacillati</taxon>
        <taxon>Actinomycetota</taxon>
        <taxon>Actinomycetes</taxon>
        <taxon>Kitasatosporales</taxon>
        <taxon>Streptomycetaceae</taxon>
        <taxon>Streptomyces</taxon>
    </lineage>
</organism>
<gene>
    <name evidence="1" type="ORF">EEJ42_27205</name>
</gene>
<name>A0A3M8VMJ7_9ACTN</name>
<comment type="caution">
    <text evidence="1">The sequence shown here is derived from an EMBL/GenBank/DDBJ whole genome shotgun (WGS) entry which is preliminary data.</text>
</comment>
<dbReference type="RefSeq" id="WP_123103903.1">
    <property type="nucleotide sequence ID" value="NZ_RIBZ01000316.1"/>
</dbReference>
<accession>A0A3M8VMJ7</accession>
<dbReference type="GO" id="GO:0044550">
    <property type="term" value="P:secondary metabolite biosynthetic process"/>
    <property type="evidence" value="ECO:0007669"/>
    <property type="project" value="TreeGrafter"/>
</dbReference>